<evidence type="ECO:0000313" key="2">
    <source>
        <dbReference type="Proteomes" id="UP000289946"/>
    </source>
</evidence>
<dbReference type="Proteomes" id="UP000289946">
    <property type="component" value="Unassembled WGS sequence"/>
</dbReference>
<sequence length="102" mass="11001">MCAAGEAASPPSGETSYDAPFRQLQLEANSLDVAERAPSKLNLLLQSPDVRQCGRGDDKPADRTLETSERVIDNIHLALVPTATFCSLVEPINKIILAIIIK</sequence>
<comment type="caution">
    <text evidence="1">The sequence shown here is derived from an EMBL/GenBank/DDBJ whole genome shotgun (WGS) entry which is preliminary data.</text>
</comment>
<dbReference type="EMBL" id="RDRA01000006">
    <property type="protein sequence ID" value="RXG96267.1"/>
    <property type="molecule type" value="Genomic_DNA"/>
</dbReference>
<reference evidence="1 2" key="1">
    <citation type="submission" date="2018-10" db="EMBL/GenBank/DDBJ databases">
        <title>Bradyrhizobium sp. nov., isolated from effective nodules of peanut in China.</title>
        <authorList>
            <person name="Li Y."/>
        </authorList>
    </citation>
    <scope>NUCLEOTIDE SEQUENCE [LARGE SCALE GENOMIC DNA]</scope>
    <source>
        <strain evidence="1 2">CCBAU 51781</strain>
    </source>
</reference>
<name>A0ABY0DQ78_9BRAD</name>
<keyword evidence="2" id="KW-1185">Reference proteome</keyword>
<proteinExistence type="predicted"/>
<protein>
    <submittedName>
        <fullName evidence="1">Uncharacterized protein</fullName>
    </submittedName>
</protein>
<evidence type="ECO:0000313" key="1">
    <source>
        <dbReference type="EMBL" id="RXG96267.1"/>
    </source>
</evidence>
<organism evidence="1 2">
    <name type="scientific">Bradyrhizobium zhanjiangense</name>
    <dbReference type="NCBI Taxonomy" id="1325107"/>
    <lineage>
        <taxon>Bacteria</taxon>
        <taxon>Pseudomonadati</taxon>
        <taxon>Pseudomonadota</taxon>
        <taxon>Alphaproteobacteria</taxon>
        <taxon>Hyphomicrobiales</taxon>
        <taxon>Nitrobacteraceae</taxon>
        <taxon>Bradyrhizobium</taxon>
    </lineage>
</organism>
<accession>A0ABY0DQ78</accession>
<gene>
    <name evidence="1" type="ORF">EAS62_11725</name>
</gene>